<feature type="transmembrane region" description="Helical" evidence="1">
    <location>
        <begin position="155"/>
        <end position="172"/>
    </location>
</feature>
<feature type="transmembrane region" description="Helical" evidence="1">
    <location>
        <begin position="103"/>
        <end position="123"/>
    </location>
</feature>
<keyword evidence="1" id="KW-0472">Membrane</keyword>
<feature type="transmembrane region" description="Helical" evidence="1">
    <location>
        <begin position="334"/>
        <end position="354"/>
    </location>
</feature>
<feature type="transmembrane region" description="Helical" evidence="1">
    <location>
        <begin position="405"/>
        <end position="426"/>
    </location>
</feature>
<feature type="transmembrane region" description="Helical" evidence="1">
    <location>
        <begin position="70"/>
        <end position="91"/>
    </location>
</feature>
<feature type="transmembrane region" description="Helical" evidence="1">
    <location>
        <begin position="179"/>
        <end position="195"/>
    </location>
</feature>
<accession>A0A1F5H527</accession>
<dbReference type="InterPro" id="IPR029062">
    <property type="entry name" value="Class_I_gatase-like"/>
</dbReference>
<dbReference type="EMBL" id="MFBT01000021">
    <property type="protein sequence ID" value="OGD99230.1"/>
    <property type="molecule type" value="Genomic_DNA"/>
</dbReference>
<dbReference type="SUPFAM" id="SSF52317">
    <property type="entry name" value="Class I glutamine amidotransferase-like"/>
    <property type="match status" value="1"/>
</dbReference>
<keyword evidence="1" id="KW-1133">Transmembrane helix</keyword>
<evidence type="ECO:0000313" key="3">
    <source>
        <dbReference type="Proteomes" id="UP000177039"/>
    </source>
</evidence>
<dbReference type="Gene3D" id="3.40.50.880">
    <property type="match status" value="1"/>
</dbReference>
<sequence>MSNSRLVKVLVALSSFVLHSLFILLVIYFVWPILGLYWNQKPAVGIDLFLSVDFLTYLRDHFGWPWAWKYIWYGGTPLVQSYPLLHYYLMLPLVAWFSAVQAVQVYVLSTYVLFFVFSYLLFYSFSKSRGLAAVLSIATAYSYNLWSPLYWAGSIPYVATMFLLPLSLYLVVRMYETGNRKYIYLAGLLSGLFILGHPQSFIAYTVPITAIFILFFGSEKVKIFRWEKFATLFFYGLVILFVGFPQAGIGIEVVGQFFNLLGSAFSKGAQEIGQSYIATQAKETAGSPIARTFDVYHRTNVLFFWALGLAFAVTILSTFLAFVTRRKISHHVKLLFPAVLIFAYLALFLYSFAIGINPLSGGWFRVFWPSMVILGTITSVLWRISTDNLEVIIGKWKDKPGIFRWYGWIFGTVLSLVVLVIGVPFLQSTYTGFQKHMLAYVSESSAFPTALSLNLKKGDWPEKLPKLVPDWMDPNDINYRLYDMDATLNIWWSSVFKMPLARGYLDGTPKGPDAENYAGWQYWQNITLLKNEAIERWGLTEEQASNQSKFLLDWHSIRYVEGYPLTERPYAAPLSSYIAEDKNLFIRDEIILVFRPEKFFQIEGRGWNIPDHNQELKYYEVKKEAVSPIYNVTNAPAVLVVGDRIAQDVMMRDLAFLNLNSRKAIIIQWNKPIDSLPVAEIKNFDLIILYRYKYNKSVKAFGNLEKYVKGGGNLFIDTGTEQKESTSLKLPELFPFEQSERKPLGNNWDFKIEEDSITQGINFENFSEPIFDDQGWSFAYPASGLRYGAKVLVSNHGKPVLASYNLGKGKVVWSGMNFAGHVQRFKNQEEINLFKNILFYFMDFSKDKNLEASFERPTSEKAIIRGANAKGILFKEANYPSWDATVKSNKGSKKVNIYRAGPMVYGYMYAFVPESMRGENFEAIFEYHGEMVYKLAYFISFLSIIFVLDHLLAGGKLSRHVSHKGKHVLSTSLGKWWGKEDEV</sequence>
<name>A0A1F5H527_9BACT</name>
<gene>
    <name evidence="2" type="ORF">A3B54_01520</name>
</gene>
<evidence type="ECO:0000313" key="2">
    <source>
        <dbReference type="EMBL" id="OGD99230.1"/>
    </source>
</evidence>
<feature type="transmembrane region" description="Helical" evidence="1">
    <location>
        <begin position="9"/>
        <end position="31"/>
    </location>
</feature>
<keyword evidence="1" id="KW-0812">Transmembrane</keyword>
<dbReference type="Proteomes" id="UP000177039">
    <property type="component" value="Unassembled WGS sequence"/>
</dbReference>
<protein>
    <recommendedName>
        <fullName evidence="4">Membrane protein 6-pyruvoyl-tetrahydropterin synthase-related domain-containing protein</fullName>
    </recommendedName>
</protein>
<feature type="transmembrane region" description="Helical" evidence="1">
    <location>
        <begin position="366"/>
        <end position="384"/>
    </location>
</feature>
<feature type="transmembrane region" description="Helical" evidence="1">
    <location>
        <begin position="229"/>
        <end position="251"/>
    </location>
</feature>
<organism evidence="2 3">
    <name type="scientific">Candidatus Curtissbacteria bacterium RIFCSPLOWO2_01_FULL_42_50</name>
    <dbReference type="NCBI Taxonomy" id="1797730"/>
    <lineage>
        <taxon>Bacteria</taxon>
        <taxon>Candidatus Curtissiibacteriota</taxon>
    </lineage>
</organism>
<feature type="transmembrane region" description="Helical" evidence="1">
    <location>
        <begin position="201"/>
        <end position="217"/>
    </location>
</feature>
<reference evidence="2 3" key="1">
    <citation type="journal article" date="2016" name="Nat. Commun.">
        <title>Thousands of microbial genomes shed light on interconnected biogeochemical processes in an aquifer system.</title>
        <authorList>
            <person name="Anantharaman K."/>
            <person name="Brown C.T."/>
            <person name="Hug L.A."/>
            <person name="Sharon I."/>
            <person name="Castelle C.J."/>
            <person name="Probst A.J."/>
            <person name="Thomas B.C."/>
            <person name="Singh A."/>
            <person name="Wilkins M.J."/>
            <person name="Karaoz U."/>
            <person name="Brodie E.L."/>
            <person name="Williams K.H."/>
            <person name="Hubbard S.S."/>
            <person name="Banfield J.F."/>
        </authorList>
    </citation>
    <scope>NUCLEOTIDE SEQUENCE [LARGE SCALE GENOMIC DNA]</scope>
</reference>
<comment type="caution">
    <text evidence="2">The sequence shown here is derived from an EMBL/GenBank/DDBJ whole genome shotgun (WGS) entry which is preliminary data.</text>
</comment>
<evidence type="ECO:0008006" key="4">
    <source>
        <dbReference type="Google" id="ProtNLM"/>
    </source>
</evidence>
<dbReference type="AlphaFoldDB" id="A0A1F5H527"/>
<evidence type="ECO:0000256" key="1">
    <source>
        <dbReference type="SAM" id="Phobius"/>
    </source>
</evidence>
<proteinExistence type="predicted"/>
<feature type="transmembrane region" description="Helical" evidence="1">
    <location>
        <begin position="302"/>
        <end position="322"/>
    </location>
</feature>